<keyword evidence="10" id="KW-0325">Glycoprotein</keyword>
<feature type="transmembrane region" description="Helical" evidence="15">
    <location>
        <begin position="87"/>
        <end position="109"/>
    </location>
</feature>
<dbReference type="OrthoDB" id="9896661at2759"/>
<dbReference type="Proteomes" id="UP000029965">
    <property type="component" value="Chromosome 21"/>
</dbReference>
<accession>A0A0D9SCT2</accession>
<dbReference type="CTD" id="259287"/>
<evidence type="ECO:0000256" key="5">
    <source>
        <dbReference type="ARBA" id="ARBA00022692"/>
    </source>
</evidence>
<dbReference type="SUPFAM" id="SSF81321">
    <property type="entry name" value="Family A G protein-coupled receptor-like"/>
    <property type="match status" value="1"/>
</dbReference>
<dbReference type="GeneID" id="103227137"/>
<evidence type="ECO:0000256" key="13">
    <source>
        <dbReference type="RuleBase" id="RU004423"/>
    </source>
</evidence>
<feature type="transmembrane region" description="Helical" evidence="15">
    <location>
        <begin position="232"/>
        <end position="252"/>
    </location>
</feature>
<evidence type="ECO:0000256" key="2">
    <source>
        <dbReference type="ARBA" id="ARBA00007376"/>
    </source>
</evidence>
<comment type="function">
    <text evidence="12">Receptor that may play a role in the perception of bitterness and is gustducin-linked. May play a role in sensing the chemical composition of the gastrointestinal content. The activity of this receptor may stimulate alpha gustducin, mediate PLC-beta-2 activation and lead to the gating of TRPM5.</text>
</comment>
<keyword evidence="9 14" id="KW-0675">Receptor</keyword>
<dbReference type="Gene3D" id="1.20.1070.10">
    <property type="entry name" value="Rhodopsin 7-helix transmembrane proteins"/>
    <property type="match status" value="1"/>
</dbReference>
<dbReference type="AlphaFoldDB" id="A0A0D9SCT2"/>
<evidence type="ECO:0000256" key="7">
    <source>
        <dbReference type="ARBA" id="ARBA00023040"/>
    </source>
</evidence>
<evidence type="ECO:0000256" key="14">
    <source>
        <dbReference type="RuleBase" id="RU004424"/>
    </source>
</evidence>
<dbReference type="jPOST" id="A0A0D9SCT2"/>
<feature type="transmembrane region" description="Helical" evidence="15">
    <location>
        <begin position="178"/>
        <end position="204"/>
    </location>
</feature>
<dbReference type="GO" id="GO:0004930">
    <property type="term" value="F:G protein-coupled receptor activity"/>
    <property type="evidence" value="ECO:0007669"/>
    <property type="project" value="UniProtKB-KW"/>
</dbReference>
<keyword evidence="4 14" id="KW-0716">Sensory transduction</keyword>
<keyword evidence="11 14" id="KW-0807">Transducer</keyword>
<evidence type="ECO:0000313" key="16">
    <source>
        <dbReference type="Ensembl" id="ENSCSAP00000018671.1"/>
    </source>
</evidence>
<evidence type="ECO:0000256" key="9">
    <source>
        <dbReference type="ARBA" id="ARBA00023170"/>
    </source>
</evidence>
<keyword evidence="17" id="KW-1185">Reference proteome</keyword>
<reference evidence="16 17" key="1">
    <citation type="submission" date="2014-03" db="EMBL/GenBank/DDBJ databases">
        <authorList>
            <person name="Warren W."/>
            <person name="Wilson R.K."/>
        </authorList>
    </citation>
    <scope>NUCLEOTIDE SEQUENCE</scope>
</reference>
<dbReference type="InterPro" id="IPR007960">
    <property type="entry name" value="TAS2R"/>
</dbReference>
<protein>
    <recommendedName>
        <fullName evidence="14">Taste receptor type 2</fullName>
    </recommendedName>
</protein>
<keyword evidence="5 14" id="KW-0812">Transmembrane</keyword>
<comment type="similarity">
    <text evidence="2 13">Belongs to the G-protein coupled receptor T2R family.</text>
</comment>
<proteinExistence type="inferred from homology"/>
<feature type="transmembrane region" description="Helical" evidence="15">
    <location>
        <begin position="6"/>
        <end position="31"/>
    </location>
</feature>
<evidence type="ECO:0000256" key="3">
    <source>
        <dbReference type="ARBA" id="ARBA00022480"/>
    </source>
</evidence>
<evidence type="ECO:0000256" key="4">
    <source>
        <dbReference type="ARBA" id="ARBA00022606"/>
    </source>
</evidence>
<evidence type="ECO:0000256" key="8">
    <source>
        <dbReference type="ARBA" id="ARBA00023136"/>
    </source>
</evidence>
<keyword evidence="7 14" id="KW-0297">G-protein coupled receptor</keyword>
<comment type="subcellular location">
    <subcellularLocation>
        <location evidence="1 14">Membrane</location>
        <topology evidence="1 14">Multi-pass membrane protein</topology>
    </subcellularLocation>
</comment>
<dbReference type="KEGG" id="csab:103227137"/>
<organism evidence="16 17">
    <name type="scientific">Chlorocebus sabaeus</name>
    <name type="common">Green monkey</name>
    <name type="synonym">Simia sabaea</name>
    <dbReference type="NCBI Taxonomy" id="60711"/>
    <lineage>
        <taxon>Eukaryota</taxon>
        <taxon>Metazoa</taxon>
        <taxon>Chordata</taxon>
        <taxon>Craniata</taxon>
        <taxon>Vertebrata</taxon>
        <taxon>Euteleostomi</taxon>
        <taxon>Mammalia</taxon>
        <taxon>Eutheria</taxon>
        <taxon>Euarchontoglires</taxon>
        <taxon>Primates</taxon>
        <taxon>Haplorrhini</taxon>
        <taxon>Catarrhini</taxon>
        <taxon>Cercopithecidae</taxon>
        <taxon>Cercopithecinae</taxon>
        <taxon>Chlorocebus</taxon>
    </lineage>
</organism>
<evidence type="ECO:0000256" key="15">
    <source>
        <dbReference type="SAM" id="Phobius"/>
    </source>
</evidence>
<dbReference type="GeneTree" id="ENSGT01150000286961"/>
<dbReference type="GO" id="GO:0005886">
    <property type="term" value="C:plasma membrane"/>
    <property type="evidence" value="ECO:0007669"/>
    <property type="project" value="UniProtKB-ARBA"/>
</dbReference>
<dbReference type="Ensembl" id="ENSCSAT00000019251.1">
    <property type="protein sequence ID" value="ENSCSAP00000018671.1"/>
    <property type="gene ID" value="ENSCSAG00000019161.1"/>
</dbReference>
<dbReference type="EMBL" id="AQIB01162356">
    <property type="status" value="NOT_ANNOTATED_CDS"/>
    <property type="molecule type" value="Genomic_DNA"/>
</dbReference>
<name>A0A0D9SCT2_CHLSB</name>
<dbReference type="Pfam" id="PF05296">
    <property type="entry name" value="TAS2R"/>
    <property type="match status" value="1"/>
</dbReference>
<dbReference type="CDD" id="cd15018">
    <property type="entry name" value="7tm_TAS2R41-like"/>
    <property type="match status" value="1"/>
</dbReference>
<dbReference type="FunFam" id="1.20.1070.10:FF:000055">
    <property type="entry name" value="Taste receptor type 2"/>
    <property type="match status" value="1"/>
</dbReference>
<feature type="transmembrane region" description="Helical" evidence="15">
    <location>
        <begin position="129"/>
        <end position="151"/>
    </location>
</feature>
<dbReference type="eggNOG" id="ENOG502S2SI">
    <property type="taxonomic scope" value="Eukaryota"/>
</dbReference>
<dbReference type="GO" id="GO:0033038">
    <property type="term" value="F:bitter taste receptor activity"/>
    <property type="evidence" value="ECO:0007669"/>
    <property type="project" value="InterPro"/>
</dbReference>
<dbReference type="PANTHER" id="PTHR11394:SF73">
    <property type="entry name" value="TASTE RECEPTOR TYPE 2 MEMBER 41"/>
    <property type="match status" value="1"/>
</dbReference>
<feature type="transmembrane region" description="Helical" evidence="15">
    <location>
        <begin position="264"/>
        <end position="285"/>
    </location>
</feature>
<keyword evidence="6 15" id="KW-1133">Transmembrane helix</keyword>
<reference evidence="16" key="2">
    <citation type="submission" date="2025-08" db="UniProtKB">
        <authorList>
            <consortium name="Ensembl"/>
        </authorList>
    </citation>
    <scope>IDENTIFICATION</scope>
</reference>
<dbReference type="BioGRID-ORCS" id="103227137">
    <property type="hits" value="0 hits in 9 CRISPR screens"/>
</dbReference>
<keyword evidence="8 14" id="KW-0472">Membrane</keyword>
<feature type="transmembrane region" description="Helical" evidence="15">
    <location>
        <begin position="38"/>
        <end position="58"/>
    </location>
</feature>
<evidence type="ECO:0000256" key="10">
    <source>
        <dbReference type="ARBA" id="ARBA00023180"/>
    </source>
</evidence>
<evidence type="ECO:0000313" key="17">
    <source>
        <dbReference type="Proteomes" id="UP000029965"/>
    </source>
</evidence>
<evidence type="ECO:0000256" key="12">
    <source>
        <dbReference type="ARBA" id="ARBA00024847"/>
    </source>
</evidence>
<sequence>MQAALRAFFMLLFSLLNLLGIAANGFIVLVLGREWLRYGRLLPLDMILISLGAFRFYLQLVGMGHNFYHSAHAVEHSGVLTQQFFHLHWHFLNSVTFWFCSWLSVLFCVKIANITHPTFLWLKWRFPGWVPWLLLGSVLISFIITLLLFWVNYSAYQEFLIRTFSGNMTYEWNATTEIYYFPFAQLVIWSIPCSVFLVSIMLLINSLRRHTWRMQHNGHSLQDPSTQAHTRALKFLISFLILYVLSFLSLIIDATKFISMQNNFYWPWQIAVYLSVSVHPFILIFNNLKLQSVFWQLLLLARGFWVA</sequence>
<gene>
    <name evidence="16" type="primary">TAS2R41</name>
</gene>
<evidence type="ECO:0000256" key="6">
    <source>
        <dbReference type="ARBA" id="ARBA00022989"/>
    </source>
</evidence>
<reference evidence="16" key="3">
    <citation type="submission" date="2025-09" db="UniProtKB">
        <authorList>
            <consortium name="Ensembl"/>
        </authorList>
    </citation>
    <scope>IDENTIFICATION</scope>
</reference>
<dbReference type="PANTHER" id="PTHR11394">
    <property type="entry name" value="TASTE RECEPTOR TYPE 2"/>
    <property type="match status" value="1"/>
</dbReference>
<evidence type="ECO:0000256" key="11">
    <source>
        <dbReference type="ARBA" id="ARBA00023224"/>
    </source>
</evidence>
<dbReference type="OMA" id="FCLQWVG"/>
<keyword evidence="3 14" id="KW-0919">Taste</keyword>
<evidence type="ECO:0000256" key="1">
    <source>
        <dbReference type="ARBA" id="ARBA00004141"/>
    </source>
</evidence>